<reference evidence="2" key="1">
    <citation type="submission" date="2021-03" db="EMBL/GenBank/DDBJ databases">
        <title>Draft genome sequence of rust myrtle Austropuccinia psidii MF-1, a brazilian biotype.</title>
        <authorList>
            <person name="Quecine M.C."/>
            <person name="Pachon D.M.R."/>
            <person name="Bonatelli M.L."/>
            <person name="Correr F.H."/>
            <person name="Franceschini L.M."/>
            <person name="Leite T.F."/>
            <person name="Margarido G.R.A."/>
            <person name="Almeida C.A."/>
            <person name="Ferrarezi J.A."/>
            <person name="Labate C.A."/>
        </authorList>
    </citation>
    <scope>NUCLEOTIDE SEQUENCE</scope>
    <source>
        <strain evidence="2">MF-1</strain>
    </source>
</reference>
<dbReference type="Proteomes" id="UP000765509">
    <property type="component" value="Unassembled WGS sequence"/>
</dbReference>
<feature type="compositionally biased region" description="Basic and acidic residues" evidence="1">
    <location>
        <begin position="61"/>
        <end position="84"/>
    </location>
</feature>
<name>A0A9Q3HHW3_9BASI</name>
<accession>A0A9Q3HHW3</accession>
<feature type="region of interest" description="Disordered" evidence="1">
    <location>
        <begin position="22"/>
        <end position="99"/>
    </location>
</feature>
<comment type="caution">
    <text evidence="2">The sequence shown here is derived from an EMBL/GenBank/DDBJ whole genome shotgun (WGS) entry which is preliminary data.</text>
</comment>
<sequence>MEYIPTRTKIGINWYKHPIENKTSEKPMLRPNKPQDRAPLKFHKCGSKSHLANTGPKKRRINEIKIENTEYTKETHDVTVHEGDSETSEEEEIPDKLGTESINVSLEVTEVHTKLPQYSNECMDLIHVQDAKIQKNKPARGKCYTAESFCITDMVIDKNEAKIHLD</sequence>
<evidence type="ECO:0000313" key="3">
    <source>
        <dbReference type="Proteomes" id="UP000765509"/>
    </source>
</evidence>
<dbReference type="EMBL" id="AVOT02018852">
    <property type="protein sequence ID" value="MBW0506033.1"/>
    <property type="molecule type" value="Genomic_DNA"/>
</dbReference>
<organism evidence="2 3">
    <name type="scientific">Austropuccinia psidii MF-1</name>
    <dbReference type="NCBI Taxonomy" id="1389203"/>
    <lineage>
        <taxon>Eukaryota</taxon>
        <taxon>Fungi</taxon>
        <taxon>Dikarya</taxon>
        <taxon>Basidiomycota</taxon>
        <taxon>Pucciniomycotina</taxon>
        <taxon>Pucciniomycetes</taxon>
        <taxon>Pucciniales</taxon>
        <taxon>Sphaerophragmiaceae</taxon>
        <taxon>Austropuccinia</taxon>
    </lineage>
</organism>
<proteinExistence type="predicted"/>
<feature type="compositionally biased region" description="Basic and acidic residues" evidence="1">
    <location>
        <begin position="22"/>
        <end position="39"/>
    </location>
</feature>
<gene>
    <name evidence="2" type="ORF">O181_045748</name>
</gene>
<protein>
    <submittedName>
        <fullName evidence="2">Uncharacterized protein</fullName>
    </submittedName>
</protein>
<keyword evidence="3" id="KW-1185">Reference proteome</keyword>
<evidence type="ECO:0000313" key="2">
    <source>
        <dbReference type="EMBL" id="MBW0506033.1"/>
    </source>
</evidence>
<dbReference type="AlphaFoldDB" id="A0A9Q3HHW3"/>
<evidence type="ECO:0000256" key="1">
    <source>
        <dbReference type="SAM" id="MobiDB-lite"/>
    </source>
</evidence>